<keyword evidence="1" id="KW-1133">Transmembrane helix</keyword>
<dbReference type="Proteomes" id="UP000202181">
    <property type="component" value="Segment"/>
</dbReference>
<dbReference type="GeneID" id="29056971"/>
<proteinExistence type="predicted"/>
<protein>
    <submittedName>
        <fullName evidence="2">Uncharacterized protein</fullName>
    </submittedName>
</protein>
<dbReference type="RefSeq" id="YP_009290639.1">
    <property type="nucleotide sequence ID" value="NC_031107.2"/>
</dbReference>
<evidence type="ECO:0000313" key="3">
    <source>
        <dbReference type="Proteomes" id="UP000202181"/>
    </source>
</evidence>
<accession>A0A1B2I9X9</accession>
<feature type="transmembrane region" description="Helical" evidence="1">
    <location>
        <begin position="28"/>
        <end position="51"/>
    </location>
</feature>
<keyword evidence="1" id="KW-0472">Membrane</keyword>
<organism evidence="2 3">
    <name type="scientific">Erwinia phage vB_EamM_Asesino</name>
    <dbReference type="NCBI Taxonomy" id="1883370"/>
    <lineage>
        <taxon>Viruses</taxon>
        <taxon>Duplodnaviria</taxon>
        <taxon>Heunggongvirae</taxon>
        <taxon>Uroviricota</taxon>
        <taxon>Caudoviricetes</taxon>
        <taxon>Chimalliviridae</taxon>
        <taxon>Erskinevirus</taxon>
        <taxon>Erskinevirus asesino</taxon>
    </lineage>
</organism>
<name>A0A1B2I9X9_9CAUD</name>
<evidence type="ECO:0000256" key="1">
    <source>
        <dbReference type="SAM" id="Phobius"/>
    </source>
</evidence>
<dbReference type="EMBL" id="KX397364">
    <property type="protein sequence ID" value="ANZ48034.1"/>
    <property type="molecule type" value="Genomic_DNA"/>
</dbReference>
<evidence type="ECO:0000313" key="2">
    <source>
        <dbReference type="EMBL" id="ANZ48034.1"/>
    </source>
</evidence>
<sequence length="74" mass="8565">MSSERDPRSAQEDAPVVISMPVPGKHPLFGVGVFFFYFFAFENITDIFYLYEMRKPYLQATHSTIALKELYHAT</sequence>
<gene>
    <name evidence="2" type="ORF">ASESINO_21</name>
</gene>
<keyword evidence="1" id="KW-0812">Transmembrane</keyword>
<reference evidence="2" key="1">
    <citation type="submission" date="2016-06" db="EMBL/GenBank/DDBJ databases">
        <authorList>
            <person name="Berg J.A."/>
            <person name="Hyde J.R."/>
            <person name="Breakwell D.P."/>
            <person name="Hope S."/>
            <person name="Grose J.H."/>
        </authorList>
    </citation>
    <scope>NUCLEOTIDE SEQUENCE [LARGE SCALE GENOMIC DNA]</scope>
</reference>
<dbReference type="KEGG" id="vg:29056971"/>
<keyword evidence="3" id="KW-1185">Reference proteome</keyword>